<evidence type="ECO:0000256" key="7">
    <source>
        <dbReference type="ARBA" id="ARBA00023053"/>
    </source>
</evidence>
<evidence type="ECO:0000256" key="1">
    <source>
        <dbReference type="ARBA" id="ARBA00004141"/>
    </source>
</evidence>
<reference evidence="14 15" key="1">
    <citation type="submission" date="2018-05" db="EMBL/GenBank/DDBJ databases">
        <title>Genome sequencing and assembly of the regulated plant pathogen Lachnellula willkommii and related sister species for the development of diagnostic species identification markers.</title>
        <authorList>
            <person name="Giroux E."/>
            <person name="Bilodeau G."/>
        </authorList>
    </citation>
    <scope>NUCLEOTIDE SEQUENCE [LARGE SCALE GENOMIC DNA]</scope>
    <source>
        <strain evidence="14 15">CBS 197.66</strain>
    </source>
</reference>
<dbReference type="InterPro" id="IPR006153">
    <property type="entry name" value="Cation/H_exchanger_TM"/>
</dbReference>
<keyword evidence="6 12" id="KW-1133">Transmembrane helix</keyword>
<keyword evidence="5 12" id="KW-0812">Transmembrane</keyword>
<dbReference type="GO" id="GO:0036376">
    <property type="term" value="P:sodium ion export across plasma membrane"/>
    <property type="evidence" value="ECO:0007669"/>
    <property type="project" value="InterPro"/>
</dbReference>
<dbReference type="InterPro" id="IPR004712">
    <property type="entry name" value="Na+/H+_antiporter_fungi"/>
</dbReference>
<feature type="compositionally biased region" description="Acidic residues" evidence="11">
    <location>
        <begin position="498"/>
        <end position="512"/>
    </location>
</feature>
<dbReference type="GO" id="GO:0042391">
    <property type="term" value="P:regulation of membrane potential"/>
    <property type="evidence" value="ECO:0007669"/>
    <property type="project" value="InterPro"/>
</dbReference>
<dbReference type="GO" id="GO:0005886">
    <property type="term" value="C:plasma membrane"/>
    <property type="evidence" value="ECO:0007669"/>
    <property type="project" value="InterPro"/>
</dbReference>
<proteinExistence type="inferred from homology"/>
<dbReference type="AlphaFoldDB" id="A0A8H8REY7"/>
<keyword evidence="15" id="KW-1185">Reference proteome</keyword>
<dbReference type="PANTHER" id="PTHR31382">
    <property type="entry name" value="NA(+)/H(+) ANTIPORTER"/>
    <property type="match status" value="1"/>
</dbReference>
<dbReference type="EMBL" id="QGMJ01000696">
    <property type="protein sequence ID" value="TVY34089.1"/>
    <property type="molecule type" value="Genomic_DNA"/>
</dbReference>
<feature type="transmembrane region" description="Helical" evidence="12">
    <location>
        <begin position="292"/>
        <end position="308"/>
    </location>
</feature>
<evidence type="ECO:0000256" key="6">
    <source>
        <dbReference type="ARBA" id="ARBA00022989"/>
    </source>
</evidence>
<keyword evidence="9 12" id="KW-0472">Membrane</keyword>
<feature type="transmembrane region" description="Helical" evidence="12">
    <location>
        <begin position="157"/>
        <end position="178"/>
    </location>
</feature>
<feature type="transmembrane region" description="Helical" evidence="12">
    <location>
        <begin position="128"/>
        <end position="151"/>
    </location>
</feature>
<feature type="transmembrane region" description="Helical" evidence="12">
    <location>
        <begin position="320"/>
        <end position="340"/>
    </location>
</feature>
<keyword evidence="3" id="KW-0813">Transport</keyword>
<protein>
    <submittedName>
        <fullName evidence="14">Na(+)/H(+) antiporter</fullName>
    </submittedName>
</protein>
<feature type="transmembrane region" description="Helical" evidence="12">
    <location>
        <begin position="268"/>
        <end position="286"/>
    </location>
</feature>
<feature type="transmembrane region" description="Helical" evidence="12">
    <location>
        <begin position="438"/>
        <end position="465"/>
    </location>
</feature>
<feature type="domain" description="Cation/H+ exchanger transmembrane" evidence="13">
    <location>
        <begin position="48"/>
        <end position="459"/>
    </location>
</feature>
<dbReference type="GO" id="GO:0030007">
    <property type="term" value="P:intracellular potassium ion homeostasis"/>
    <property type="evidence" value="ECO:0007669"/>
    <property type="project" value="TreeGrafter"/>
</dbReference>
<evidence type="ECO:0000256" key="8">
    <source>
        <dbReference type="ARBA" id="ARBA00023065"/>
    </source>
</evidence>
<dbReference type="GO" id="GO:0015385">
    <property type="term" value="F:sodium:proton antiporter activity"/>
    <property type="evidence" value="ECO:0007669"/>
    <property type="project" value="InterPro"/>
</dbReference>
<dbReference type="GO" id="GO:0120029">
    <property type="term" value="P:proton export across plasma membrane"/>
    <property type="evidence" value="ECO:0007669"/>
    <property type="project" value="InterPro"/>
</dbReference>
<dbReference type="Proteomes" id="UP000462212">
    <property type="component" value="Unassembled WGS sequence"/>
</dbReference>
<keyword evidence="4" id="KW-0050">Antiport</keyword>
<feature type="transmembrane region" description="Helical" evidence="12">
    <location>
        <begin position="388"/>
        <end position="408"/>
    </location>
</feature>
<dbReference type="OrthoDB" id="2190219at2759"/>
<sequence>MTSSILDTRSHLATPAKKNPVTPLALIMWDQLEPTTPHVAYLTFSSFLLIYALFSRFIKDNLHVSEPPLAVTFGILLGPYAFDLITPDRWGMDDGMVQEVTRVIVGIQCFAVGIELPKHYFWRHWKSVLYFLGPVMFCSWAITSLFAYLIFKTGVATALIIGACLSPTDPVLAASVLAHSRFSERVPKRLKHLLAAESACNDGVSFPFLYIGIMVLKFSSAGKVIEQWFLITILWQCAFGLILGLIIGNCANKLLRFSDSRKYISQPAFVVFYLLLAILCVGVGSILGSDDFLVAFGAGVGFAHDGWFSKKTESLPFPTILDMVLNSSMFVFFGTIIPFGNFKPRDVTPNCGIWQLCLFVILVLLFRRIPIVIAIHRFIPDVRTFREALFCGHFGPMGVGALFLAMAARAELETGTGVPHEKPEKGTFPLTGREEAVFLVWPVICATVLGSTMVHGLSTLGISVYGHFLTPKEERAPLLGQQTDGLDAMVHEGGGGESEPEISGSDDDDHDV</sequence>
<keyword evidence="8" id="KW-0406">Ion transport</keyword>
<evidence type="ECO:0000256" key="9">
    <source>
        <dbReference type="ARBA" id="ARBA00023136"/>
    </source>
</evidence>
<keyword evidence="10" id="KW-0739">Sodium transport</keyword>
<evidence type="ECO:0000259" key="13">
    <source>
        <dbReference type="Pfam" id="PF00999"/>
    </source>
</evidence>
<comment type="similarity">
    <text evidence="2">Belongs to the fungal Na(+)/H(+) exchanger family.</text>
</comment>
<comment type="caution">
    <text evidence="14">The sequence shown here is derived from an EMBL/GenBank/DDBJ whole genome shotgun (WGS) entry which is preliminary data.</text>
</comment>
<evidence type="ECO:0000256" key="12">
    <source>
        <dbReference type="SAM" id="Phobius"/>
    </source>
</evidence>
<dbReference type="FunFam" id="1.20.1530.20:FF:000015">
    <property type="entry name" value="Na(+)/H(+) antiporter 2"/>
    <property type="match status" value="1"/>
</dbReference>
<feature type="transmembrane region" description="Helical" evidence="12">
    <location>
        <begin position="228"/>
        <end position="247"/>
    </location>
</feature>
<evidence type="ECO:0000256" key="5">
    <source>
        <dbReference type="ARBA" id="ARBA00022692"/>
    </source>
</evidence>
<dbReference type="Gene3D" id="6.10.140.1330">
    <property type="match status" value="1"/>
</dbReference>
<feature type="region of interest" description="Disordered" evidence="11">
    <location>
        <begin position="481"/>
        <end position="512"/>
    </location>
</feature>
<dbReference type="Pfam" id="PF00999">
    <property type="entry name" value="Na_H_Exchanger"/>
    <property type="match status" value="1"/>
</dbReference>
<feature type="transmembrane region" description="Helical" evidence="12">
    <location>
        <begin position="38"/>
        <end position="57"/>
    </location>
</feature>
<keyword evidence="7" id="KW-0915">Sodium</keyword>
<feature type="transmembrane region" description="Helical" evidence="12">
    <location>
        <begin position="199"/>
        <end position="216"/>
    </location>
</feature>
<gene>
    <name evidence="14" type="primary">SOD22</name>
    <name evidence="14" type="ORF">LSUB1_G007403</name>
</gene>
<evidence type="ECO:0000256" key="2">
    <source>
        <dbReference type="ARBA" id="ARBA00005248"/>
    </source>
</evidence>
<organism evidence="14 15">
    <name type="scientific">Lachnellula subtilissima</name>
    <dbReference type="NCBI Taxonomy" id="602034"/>
    <lineage>
        <taxon>Eukaryota</taxon>
        <taxon>Fungi</taxon>
        <taxon>Dikarya</taxon>
        <taxon>Ascomycota</taxon>
        <taxon>Pezizomycotina</taxon>
        <taxon>Leotiomycetes</taxon>
        <taxon>Helotiales</taxon>
        <taxon>Lachnaceae</taxon>
        <taxon>Lachnellula</taxon>
    </lineage>
</organism>
<accession>A0A8H8REY7</accession>
<evidence type="ECO:0000256" key="11">
    <source>
        <dbReference type="SAM" id="MobiDB-lite"/>
    </source>
</evidence>
<feature type="transmembrane region" description="Helical" evidence="12">
    <location>
        <begin position="352"/>
        <end position="376"/>
    </location>
</feature>
<evidence type="ECO:0000313" key="14">
    <source>
        <dbReference type="EMBL" id="TVY34089.1"/>
    </source>
</evidence>
<evidence type="ECO:0000256" key="4">
    <source>
        <dbReference type="ARBA" id="ARBA00022449"/>
    </source>
</evidence>
<comment type="subcellular location">
    <subcellularLocation>
        <location evidence="1">Membrane</location>
        <topology evidence="1">Multi-pass membrane protein</topology>
    </subcellularLocation>
</comment>
<evidence type="ECO:0000313" key="15">
    <source>
        <dbReference type="Proteomes" id="UP000462212"/>
    </source>
</evidence>
<name>A0A8H8REY7_9HELO</name>
<evidence type="ECO:0000256" key="10">
    <source>
        <dbReference type="ARBA" id="ARBA00023201"/>
    </source>
</evidence>
<dbReference type="PANTHER" id="PTHR31382:SF2">
    <property type="entry name" value="CATION_H+ EXCHANGER DOMAIN-CONTAINING PROTEIN"/>
    <property type="match status" value="1"/>
</dbReference>
<evidence type="ECO:0000256" key="3">
    <source>
        <dbReference type="ARBA" id="ARBA00022448"/>
    </source>
</evidence>